<dbReference type="InterPro" id="IPR000679">
    <property type="entry name" value="Znf_GATA"/>
</dbReference>
<dbReference type="PANTHER" id="PTHR10071:SF281">
    <property type="entry name" value="BOX A-BINDING FACTOR-RELATED"/>
    <property type="match status" value="1"/>
</dbReference>
<dbReference type="PANTHER" id="PTHR10071">
    <property type="entry name" value="TRANSCRIPTION FACTOR GATA FAMILY MEMBER"/>
    <property type="match status" value="1"/>
</dbReference>
<evidence type="ECO:0000256" key="7">
    <source>
        <dbReference type="SAM" id="MobiDB-lite"/>
    </source>
</evidence>
<keyword evidence="2" id="KW-0479">Metal-binding</keyword>
<evidence type="ECO:0000313" key="9">
    <source>
        <dbReference type="EMBL" id="KAA8906472.1"/>
    </source>
</evidence>
<dbReference type="GO" id="GO:0000978">
    <property type="term" value="F:RNA polymerase II cis-regulatory region sequence-specific DNA binding"/>
    <property type="evidence" value="ECO:0007669"/>
    <property type="project" value="TreeGrafter"/>
</dbReference>
<evidence type="ECO:0000256" key="4">
    <source>
        <dbReference type="ARBA" id="ARBA00022833"/>
    </source>
</evidence>
<dbReference type="GeneID" id="54779703"/>
<organism evidence="9 10">
    <name type="scientific">Diutina rugosa</name>
    <name type="common">Yeast</name>
    <name type="synonym">Candida rugosa</name>
    <dbReference type="NCBI Taxonomy" id="5481"/>
    <lineage>
        <taxon>Eukaryota</taxon>
        <taxon>Fungi</taxon>
        <taxon>Dikarya</taxon>
        <taxon>Ascomycota</taxon>
        <taxon>Saccharomycotina</taxon>
        <taxon>Pichiomycetes</taxon>
        <taxon>Debaryomycetaceae</taxon>
        <taxon>Diutina</taxon>
    </lineage>
</organism>
<evidence type="ECO:0000259" key="8">
    <source>
        <dbReference type="PROSITE" id="PS50114"/>
    </source>
</evidence>
<protein>
    <recommendedName>
        <fullName evidence="8">GATA-type domain-containing protein</fullName>
    </recommendedName>
</protein>
<dbReference type="RefSeq" id="XP_034014182.1">
    <property type="nucleotide sequence ID" value="XM_034153552.1"/>
</dbReference>
<feature type="region of interest" description="Disordered" evidence="7">
    <location>
        <begin position="65"/>
        <end position="92"/>
    </location>
</feature>
<dbReference type="InterPro" id="IPR039355">
    <property type="entry name" value="Transcription_factor_GATA"/>
</dbReference>
<dbReference type="VEuPathDB" id="FungiDB:DIURU_001050"/>
<evidence type="ECO:0000256" key="1">
    <source>
        <dbReference type="ARBA" id="ARBA00004123"/>
    </source>
</evidence>
<dbReference type="Proteomes" id="UP000449547">
    <property type="component" value="Unassembled WGS sequence"/>
</dbReference>
<dbReference type="PROSITE" id="PS50114">
    <property type="entry name" value="GATA_ZN_FINGER_2"/>
    <property type="match status" value="1"/>
</dbReference>
<evidence type="ECO:0000256" key="5">
    <source>
        <dbReference type="ARBA" id="ARBA00023242"/>
    </source>
</evidence>
<reference evidence="9 10" key="1">
    <citation type="submission" date="2019-07" db="EMBL/GenBank/DDBJ databases">
        <title>Genome assembly of two rare yeast pathogens: Diutina rugosa and Trichomonascus ciferrii.</title>
        <authorList>
            <person name="Mixao V."/>
            <person name="Saus E."/>
            <person name="Hansen A."/>
            <person name="Lass-Flor C."/>
            <person name="Gabaldon T."/>
        </authorList>
    </citation>
    <scope>NUCLEOTIDE SEQUENCE [LARGE SCALE GENOMIC DNA]</scope>
    <source>
        <strain evidence="9 10">CBS 613</strain>
    </source>
</reference>
<dbReference type="GO" id="GO:0000122">
    <property type="term" value="P:negative regulation of transcription by RNA polymerase II"/>
    <property type="evidence" value="ECO:0007669"/>
    <property type="project" value="TreeGrafter"/>
</dbReference>
<gene>
    <name evidence="9" type="ORF">DIURU_001050</name>
</gene>
<dbReference type="SUPFAM" id="SSF57716">
    <property type="entry name" value="Glucocorticoid receptor-like (DNA-binding domain)"/>
    <property type="match status" value="1"/>
</dbReference>
<sequence length="277" mass="30298">MSKVSEIRDVLPPTPTTTSVIDSVDVADLFAAADNTSMQIYKMYAQKHYEPTSSPAPAAVPEFAWRSQQQQRRRSSANRVGKPSAAPKRKSLESSDDFDYIAHIRRISMDYPETSHPHPHTTTPPASIDDNLSRGQPSPISEVSPVTGAPAASSAAPRRLLQCTNCLTRTTPLWRKDDHGELLCNACGLFYKLHGVLRPMKSQEPGQSSVTPDLAQVLPTAKSSLSFKASAPSAAFDALGTMDTSVNPAALELPLDDDIFNLPPLEDHFWMETSWLQ</sequence>
<dbReference type="CDD" id="cd00202">
    <property type="entry name" value="ZnF_GATA"/>
    <property type="match status" value="1"/>
</dbReference>
<keyword evidence="5" id="KW-0539">Nucleus</keyword>
<dbReference type="EMBL" id="SWFT01000034">
    <property type="protein sequence ID" value="KAA8906472.1"/>
    <property type="molecule type" value="Genomic_DNA"/>
</dbReference>
<keyword evidence="10" id="KW-1185">Reference proteome</keyword>
<evidence type="ECO:0000313" key="10">
    <source>
        <dbReference type="Proteomes" id="UP000449547"/>
    </source>
</evidence>
<evidence type="ECO:0000256" key="6">
    <source>
        <dbReference type="PROSITE-ProRule" id="PRU00094"/>
    </source>
</evidence>
<dbReference type="PRINTS" id="PR00619">
    <property type="entry name" value="GATAZNFINGER"/>
</dbReference>
<dbReference type="OrthoDB" id="515401at2759"/>
<comment type="caution">
    <text evidence="9">The sequence shown here is derived from an EMBL/GenBank/DDBJ whole genome shotgun (WGS) entry which is preliminary data.</text>
</comment>
<dbReference type="AlphaFoldDB" id="A0A642UVG6"/>
<comment type="subcellular location">
    <subcellularLocation>
        <location evidence="1">Nucleus</location>
    </subcellularLocation>
</comment>
<dbReference type="GO" id="GO:0008270">
    <property type="term" value="F:zinc ion binding"/>
    <property type="evidence" value="ECO:0007669"/>
    <property type="project" value="UniProtKB-KW"/>
</dbReference>
<accession>A0A642UVG6</accession>
<keyword evidence="4" id="KW-0862">Zinc</keyword>
<feature type="region of interest" description="Disordered" evidence="7">
    <location>
        <begin position="111"/>
        <end position="154"/>
    </location>
</feature>
<dbReference type="GO" id="GO:0045944">
    <property type="term" value="P:positive regulation of transcription by RNA polymerase II"/>
    <property type="evidence" value="ECO:0007669"/>
    <property type="project" value="TreeGrafter"/>
</dbReference>
<evidence type="ECO:0000256" key="3">
    <source>
        <dbReference type="ARBA" id="ARBA00022771"/>
    </source>
</evidence>
<dbReference type="Pfam" id="PF00320">
    <property type="entry name" value="GATA"/>
    <property type="match status" value="1"/>
</dbReference>
<keyword evidence="3 6" id="KW-0863">Zinc-finger</keyword>
<dbReference type="SMART" id="SM00401">
    <property type="entry name" value="ZnF_GATA"/>
    <property type="match status" value="1"/>
</dbReference>
<name>A0A642UVG6_DIURU</name>
<dbReference type="PROSITE" id="PS00344">
    <property type="entry name" value="GATA_ZN_FINGER_1"/>
    <property type="match status" value="1"/>
</dbReference>
<dbReference type="InterPro" id="IPR013088">
    <property type="entry name" value="Znf_NHR/GATA"/>
</dbReference>
<dbReference type="Gene3D" id="3.30.50.10">
    <property type="entry name" value="Erythroid Transcription Factor GATA-1, subunit A"/>
    <property type="match status" value="1"/>
</dbReference>
<proteinExistence type="predicted"/>
<dbReference type="GO" id="GO:0005634">
    <property type="term" value="C:nucleus"/>
    <property type="evidence" value="ECO:0007669"/>
    <property type="project" value="UniProtKB-SubCell"/>
</dbReference>
<evidence type="ECO:0000256" key="2">
    <source>
        <dbReference type="ARBA" id="ARBA00022723"/>
    </source>
</evidence>
<dbReference type="GO" id="GO:0000981">
    <property type="term" value="F:DNA-binding transcription factor activity, RNA polymerase II-specific"/>
    <property type="evidence" value="ECO:0007669"/>
    <property type="project" value="TreeGrafter"/>
</dbReference>
<feature type="domain" description="GATA-type" evidence="8">
    <location>
        <begin position="157"/>
        <end position="200"/>
    </location>
</feature>